<reference evidence="1 2" key="1">
    <citation type="submission" date="2023-03" db="EMBL/GenBank/DDBJ databases">
        <title>Mating type loci evolution in Malassezia.</title>
        <authorList>
            <person name="Coelho M.A."/>
        </authorList>
    </citation>
    <scope>NUCLEOTIDE SEQUENCE [LARGE SCALE GENOMIC DNA]</scope>
    <source>
        <strain evidence="1 2">CBS 13387</strain>
    </source>
</reference>
<evidence type="ECO:0000313" key="1">
    <source>
        <dbReference type="EMBL" id="WFD14607.1"/>
    </source>
</evidence>
<protein>
    <submittedName>
        <fullName evidence="1">Uncharacterized protein</fullName>
    </submittedName>
</protein>
<keyword evidence="2" id="KW-1185">Reference proteome</keyword>
<sequence length="133" mass="14667">MSSSSSATSVGARASPAILPDMRLEQFFLSTIRQHVLIDGVSPESYVDATHTPWDKVYHVEWRALFRLLLWEQLVSPLWQGVLWGMGGVALVCARQSLFYAQTAKIPPPPRPQGLIPFLTQILARLGLGGLAI</sequence>
<accession>A0AAJ5YXA2</accession>
<dbReference type="AlphaFoldDB" id="A0AAJ5YXA2"/>
<name>A0AAJ5YXA2_9BASI</name>
<dbReference type="Proteomes" id="UP001217582">
    <property type="component" value="Chromosome 1"/>
</dbReference>
<organism evidence="1 2">
    <name type="scientific">Malassezia arunalokei</name>
    <dbReference type="NCBI Taxonomy" id="1514897"/>
    <lineage>
        <taxon>Eukaryota</taxon>
        <taxon>Fungi</taxon>
        <taxon>Dikarya</taxon>
        <taxon>Basidiomycota</taxon>
        <taxon>Ustilaginomycotina</taxon>
        <taxon>Malasseziomycetes</taxon>
        <taxon>Malasseziales</taxon>
        <taxon>Malasseziaceae</taxon>
        <taxon>Malassezia</taxon>
    </lineage>
</organism>
<proteinExistence type="predicted"/>
<dbReference type="EMBL" id="CP119916">
    <property type="protein sequence ID" value="WFD14607.1"/>
    <property type="molecule type" value="Genomic_DNA"/>
</dbReference>
<gene>
    <name evidence="1" type="ORF">MARU1_000613</name>
</gene>
<evidence type="ECO:0000313" key="2">
    <source>
        <dbReference type="Proteomes" id="UP001217582"/>
    </source>
</evidence>